<name>A0A9D4V9D8_ADICA</name>
<evidence type="ECO:0000313" key="1">
    <source>
        <dbReference type="EMBL" id="KAI5082199.1"/>
    </source>
</evidence>
<sequence>MQDGTFRDDYRVTYVVDHLIRLEEIELVHANNCLEAFDHPVQVTLQRVGPRVIYIDSAQPIYRLECRTSSRRLSTDVVTLVGEPKDRCYMSTTGTELDCRTILDRPNALLRVGVLHLL</sequence>
<reference evidence="1" key="1">
    <citation type="submission" date="2021-01" db="EMBL/GenBank/DDBJ databases">
        <title>Adiantum capillus-veneris genome.</title>
        <authorList>
            <person name="Fang Y."/>
            <person name="Liao Q."/>
        </authorList>
    </citation>
    <scope>NUCLEOTIDE SEQUENCE</scope>
    <source>
        <strain evidence="1">H3</strain>
        <tissue evidence="1">Leaf</tissue>
    </source>
</reference>
<evidence type="ECO:0000313" key="2">
    <source>
        <dbReference type="Proteomes" id="UP000886520"/>
    </source>
</evidence>
<proteinExistence type="predicted"/>
<keyword evidence="2" id="KW-1185">Reference proteome</keyword>
<comment type="caution">
    <text evidence="1">The sequence shown here is derived from an EMBL/GenBank/DDBJ whole genome shotgun (WGS) entry which is preliminary data.</text>
</comment>
<gene>
    <name evidence="1" type="ORF">GOP47_0001942</name>
</gene>
<dbReference type="AlphaFoldDB" id="A0A9D4V9D8"/>
<accession>A0A9D4V9D8</accession>
<dbReference type="Proteomes" id="UP000886520">
    <property type="component" value="Chromosome 2"/>
</dbReference>
<protein>
    <submittedName>
        <fullName evidence="1">Uncharacterized protein</fullName>
    </submittedName>
</protein>
<dbReference type="EMBL" id="JABFUD020000003">
    <property type="protein sequence ID" value="KAI5082199.1"/>
    <property type="molecule type" value="Genomic_DNA"/>
</dbReference>
<organism evidence="1 2">
    <name type="scientific">Adiantum capillus-veneris</name>
    <name type="common">Maidenhair fern</name>
    <dbReference type="NCBI Taxonomy" id="13818"/>
    <lineage>
        <taxon>Eukaryota</taxon>
        <taxon>Viridiplantae</taxon>
        <taxon>Streptophyta</taxon>
        <taxon>Embryophyta</taxon>
        <taxon>Tracheophyta</taxon>
        <taxon>Polypodiopsida</taxon>
        <taxon>Polypodiidae</taxon>
        <taxon>Polypodiales</taxon>
        <taxon>Pteridineae</taxon>
        <taxon>Pteridaceae</taxon>
        <taxon>Vittarioideae</taxon>
        <taxon>Adiantum</taxon>
    </lineage>
</organism>